<protein>
    <submittedName>
        <fullName evidence="1">Uncharacterized protein</fullName>
    </submittedName>
</protein>
<sequence>MDLESTQNNALSKLPLLKQGDYDTWRLRIESYIQLQDYALWEIIEDGNSFKPVTRTTTNADGTSTSTIPGAVTADEKIQKKNDLKSRSILMMTLPSEHLLTFNQYKDAKTLFEAIEARFCGNEATKKTQKTLLKQMYENFNASLSLPGFRKLNKPDLGSISFDDLYNNFKIVEQEVNGSVTSSSNSNSQNVAFVSTPSSTNGANTYNVLVNTASSSLSTASSTDNTARLSDATIYAFLANQPNGSQVVHED</sequence>
<evidence type="ECO:0000313" key="2">
    <source>
        <dbReference type="Proteomes" id="UP001151760"/>
    </source>
</evidence>
<accession>A0ABQ4XM96</accession>
<reference evidence="1" key="1">
    <citation type="journal article" date="2022" name="Int. J. Mol. Sci.">
        <title>Draft Genome of Tanacetum Coccineum: Genomic Comparison of Closely Related Tanacetum-Family Plants.</title>
        <authorList>
            <person name="Yamashiro T."/>
            <person name="Shiraishi A."/>
            <person name="Nakayama K."/>
            <person name="Satake H."/>
        </authorList>
    </citation>
    <scope>NUCLEOTIDE SEQUENCE</scope>
</reference>
<keyword evidence="2" id="KW-1185">Reference proteome</keyword>
<evidence type="ECO:0000313" key="1">
    <source>
        <dbReference type="EMBL" id="GJS66156.1"/>
    </source>
</evidence>
<gene>
    <name evidence="1" type="ORF">Tco_0680720</name>
</gene>
<dbReference type="Proteomes" id="UP001151760">
    <property type="component" value="Unassembled WGS sequence"/>
</dbReference>
<proteinExistence type="predicted"/>
<name>A0ABQ4XM96_9ASTR</name>
<organism evidence="1 2">
    <name type="scientific">Tanacetum coccineum</name>
    <dbReference type="NCBI Taxonomy" id="301880"/>
    <lineage>
        <taxon>Eukaryota</taxon>
        <taxon>Viridiplantae</taxon>
        <taxon>Streptophyta</taxon>
        <taxon>Embryophyta</taxon>
        <taxon>Tracheophyta</taxon>
        <taxon>Spermatophyta</taxon>
        <taxon>Magnoliopsida</taxon>
        <taxon>eudicotyledons</taxon>
        <taxon>Gunneridae</taxon>
        <taxon>Pentapetalae</taxon>
        <taxon>asterids</taxon>
        <taxon>campanulids</taxon>
        <taxon>Asterales</taxon>
        <taxon>Asteraceae</taxon>
        <taxon>Asteroideae</taxon>
        <taxon>Anthemideae</taxon>
        <taxon>Anthemidinae</taxon>
        <taxon>Tanacetum</taxon>
    </lineage>
</organism>
<comment type="caution">
    <text evidence="1">The sequence shown here is derived from an EMBL/GenBank/DDBJ whole genome shotgun (WGS) entry which is preliminary data.</text>
</comment>
<reference evidence="1" key="2">
    <citation type="submission" date="2022-01" db="EMBL/GenBank/DDBJ databases">
        <authorList>
            <person name="Yamashiro T."/>
            <person name="Shiraishi A."/>
            <person name="Satake H."/>
            <person name="Nakayama K."/>
        </authorList>
    </citation>
    <scope>NUCLEOTIDE SEQUENCE</scope>
</reference>
<dbReference type="EMBL" id="BQNB010009629">
    <property type="protein sequence ID" value="GJS66156.1"/>
    <property type="molecule type" value="Genomic_DNA"/>
</dbReference>